<evidence type="ECO:0000256" key="9">
    <source>
        <dbReference type="ARBA" id="ARBA00023303"/>
    </source>
</evidence>
<evidence type="ECO:0000256" key="10">
    <source>
        <dbReference type="HAMAP-Rule" id="MF_00115"/>
    </source>
</evidence>
<dbReference type="RefSeq" id="WP_139947600.1">
    <property type="nucleotide sequence ID" value="NZ_CP040899.1"/>
</dbReference>
<evidence type="ECO:0000313" key="11">
    <source>
        <dbReference type="EMBL" id="QDB78269.1"/>
    </source>
</evidence>
<keyword evidence="8 10" id="KW-0472">Membrane</keyword>
<evidence type="ECO:0000313" key="12">
    <source>
        <dbReference type="Proteomes" id="UP000313948"/>
    </source>
</evidence>
<protein>
    <recommendedName>
        <fullName evidence="10">Large-conductance mechanosensitive channel</fullName>
    </recommendedName>
</protein>
<comment type="subcellular location">
    <subcellularLocation>
        <location evidence="1 10">Cell membrane</location>
        <topology evidence="1 10">Multi-pass membrane protein</topology>
    </subcellularLocation>
</comment>
<proteinExistence type="inferred from homology"/>
<comment type="subunit">
    <text evidence="10">Homopentamer.</text>
</comment>
<accession>A0ABX5VMK7</accession>
<feature type="transmembrane region" description="Helical" evidence="10">
    <location>
        <begin position="72"/>
        <end position="93"/>
    </location>
</feature>
<keyword evidence="4 10" id="KW-1003">Cell membrane</keyword>
<sequence>MLKGFKEFIMRGNVVDLAVAVVIGGAFAAIVNTVVSAIITPVLNATGGAETSGLGFFILSDRPDTYVNLSEIINAVIVFLITAAVVYLIFVVPMNKYQERRKRGQEPEPEAPDENIILLQEIRDLLKTQGTTRP</sequence>
<dbReference type="Gene3D" id="1.10.1200.120">
    <property type="entry name" value="Large-conductance mechanosensitive channel, MscL, domain 1"/>
    <property type="match status" value="1"/>
</dbReference>
<keyword evidence="12" id="KW-1185">Reference proteome</keyword>
<dbReference type="EMBL" id="CP040899">
    <property type="protein sequence ID" value="QDB78269.1"/>
    <property type="molecule type" value="Genomic_DNA"/>
</dbReference>
<evidence type="ECO:0000256" key="5">
    <source>
        <dbReference type="ARBA" id="ARBA00022692"/>
    </source>
</evidence>
<dbReference type="PANTHER" id="PTHR30266">
    <property type="entry name" value="MECHANOSENSITIVE CHANNEL MSCL"/>
    <property type="match status" value="1"/>
</dbReference>
<evidence type="ECO:0000256" key="6">
    <source>
        <dbReference type="ARBA" id="ARBA00022989"/>
    </source>
</evidence>
<organism evidence="11 12">
    <name type="scientific">Georgenia wutianyii</name>
    <dbReference type="NCBI Taxonomy" id="2585135"/>
    <lineage>
        <taxon>Bacteria</taxon>
        <taxon>Bacillati</taxon>
        <taxon>Actinomycetota</taxon>
        <taxon>Actinomycetes</taxon>
        <taxon>Micrococcales</taxon>
        <taxon>Bogoriellaceae</taxon>
        <taxon>Georgenia</taxon>
    </lineage>
</organism>
<dbReference type="InterPro" id="IPR001185">
    <property type="entry name" value="MS_channel"/>
</dbReference>
<evidence type="ECO:0000256" key="3">
    <source>
        <dbReference type="ARBA" id="ARBA00022448"/>
    </source>
</evidence>
<evidence type="ECO:0000256" key="1">
    <source>
        <dbReference type="ARBA" id="ARBA00004651"/>
    </source>
</evidence>
<dbReference type="InterPro" id="IPR036019">
    <property type="entry name" value="MscL_channel"/>
</dbReference>
<evidence type="ECO:0000256" key="2">
    <source>
        <dbReference type="ARBA" id="ARBA00007254"/>
    </source>
</evidence>
<reference evidence="11 12" key="1">
    <citation type="submission" date="2019-05" db="EMBL/GenBank/DDBJ databases">
        <title>Georgenia *** sp. nov., and Georgenia *** sp. nov., isolated from the intestinal contents of plateau pika (Ochotona curzoniae) in the Qinghai-Tibet plateau of China.</title>
        <authorList>
            <person name="Tian Z."/>
        </authorList>
    </citation>
    <scope>NUCLEOTIDE SEQUENCE [LARGE SCALE GENOMIC DNA]</scope>
    <source>
        <strain evidence="11 12">Z294</strain>
    </source>
</reference>
<keyword evidence="7 10" id="KW-0406">Ion transport</keyword>
<keyword evidence="9 10" id="KW-0407">Ion channel</keyword>
<dbReference type="NCBIfam" id="TIGR00220">
    <property type="entry name" value="mscL"/>
    <property type="match status" value="1"/>
</dbReference>
<dbReference type="PROSITE" id="PS01327">
    <property type="entry name" value="MSCL"/>
    <property type="match status" value="1"/>
</dbReference>
<keyword evidence="5 10" id="KW-0812">Transmembrane</keyword>
<evidence type="ECO:0000256" key="4">
    <source>
        <dbReference type="ARBA" id="ARBA00022475"/>
    </source>
</evidence>
<dbReference type="Proteomes" id="UP000313948">
    <property type="component" value="Chromosome"/>
</dbReference>
<dbReference type="PANTHER" id="PTHR30266:SF2">
    <property type="entry name" value="LARGE-CONDUCTANCE MECHANOSENSITIVE CHANNEL"/>
    <property type="match status" value="1"/>
</dbReference>
<feature type="transmembrane region" description="Helical" evidence="10">
    <location>
        <begin position="12"/>
        <end position="39"/>
    </location>
</feature>
<comment type="similarity">
    <text evidence="2 10">Belongs to the MscL family.</text>
</comment>
<comment type="function">
    <text evidence="10">Channel that opens in response to stretch forces in the membrane lipid bilayer. May participate in the regulation of osmotic pressure changes within the cell.</text>
</comment>
<dbReference type="HAMAP" id="MF_00115">
    <property type="entry name" value="MscL"/>
    <property type="match status" value="1"/>
</dbReference>
<dbReference type="InterPro" id="IPR019823">
    <property type="entry name" value="Mechanosensitive_channel_CS"/>
</dbReference>
<name>A0ABX5VMK7_9MICO</name>
<dbReference type="SUPFAM" id="SSF81330">
    <property type="entry name" value="Gated mechanosensitive channel"/>
    <property type="match status" value="1"/>
</dbReference>
<keyword evidence="3 10" id="KW-0813">Transport</keyword>
<evidence type="ECO:0000256" key="8">
    <source>
        <dbReference type="ARBA" id="ARBA00023136"/>
    </source>
</evidence>
<keyword evidence="6 10" id="KW-1133">Transmembrane helix</keyword>
<dbReference type="Pfam" id="PF01741">
    <property type="entry name" value="MscL"/>
    <property type="match status" value="1"/>
</dbReference>
<evidence type="ECO:0000256" key="7">
    <source>
        <dbReference type="ARBA" id="ARBA00023065"/>
    </source>
</evidence>
<gene>
    <name evidence="10 11" type="primary">mscL</name>
    <name evidence="11" type="ORF">FE251_01925</name>
</gene>
<dbReference type="InterPro" id="IPR037673">
    <property type="entry name" value="MSC/AndL"/>
</dbReference>